<protein>
    <submittedName>
        <fullName evidence="1">Uncharacterized protein</fullName>
    </submittedName>
</protein>
<evidence type="ECO:0000313" key="2">
    <source>
        <dbReference type="Proteomes" id="UP000229612"/>
    </source>
</evidence>
<reference evidence="2" key="1">
    <citation type="submission" date="2017-09" db="EMBL/GenBank/DDBJ databases">
        <title>Depth-based differentiation of microbial function through sediment-hosted aquifers and enrichment of novel symbionts in the deep terrestrial subsurface.</title>
        <authorList>
            <person name="Probst A.J."/>
            <person name="Ladd B."/>
            <person name="Jarett J.K."/>
            <person name="Geller-Mcgrath D.E."/>
            <person name="Sieber C.M.K."/>
            <person name="Emerson J.B."/>
            <person name="Anantharaman K."/>
            <person name="Thomas B.C."/>
            <person name="Malmstrom R."/>
            <person name="Stieglmeier M."/>
            <person name="Klingl A."/>
            <person name="Woyke T."/>
            <person name="Ryan C.M."/>
            <person name="Banfield J.F."/>
        </authorList>
    </citation>
    <scope>NUCLEOTIDE SEQUENCE [LARGE SCALE GENOMIC DNA]</scope>
</reference>
<dbReference type="Proteomes" id="UP000229612">
    <property type="component" value="Unassembled WGS sequence"/>
</dbReference>
<dbReference type="AlphaFoldDB" id="A0A2H0UIH0"/>
<proteinExistence type="predicted"/>
<sequence length="126" mass="14496">MTSVKYFAIVYVLKDGKEDGEFECSMPCFTEEEVLSRASQYKHRVRVIREGLPPFWLRVNDCVKEQYSNASIKGQARPLELSGMSDGDYKETVGLPRTKEFHTIEPSQIFYDPWAARKGSKSLSDY</sequence>
<organism evidence="1 2">
    <name type="scientific">Candidatus Kaiserbacteria bacterium CG10_big_fil_rev_8_21_14_0_10_44_10</name>
    <dbReference type="NCBI Taxonomy" id="1974606"/>
    <lineage>
        <taxon>Bacteria</taxon>
        <taxon>Candidatus Kaiseribacteriota</taxon>
    </lineage>
</organism>
<gene>
    <name evidence="1" type="ORF">COU14_00460</name>
</gene>
<comment type="caution">
    <text evidence="1">The sequence shown here is derived from an EMBL/GenBank/DDBJ whole genome shotgun (WGS) entry which is preliminary data.</text>
</comment>
<name>A0A2H0UIH0_9BACT</name>
<accession>A0A2H0UIH0</accession>
<dbReference type="EMBL" id="PFBG01000005">
    <property type="protein sequence ID" value="PIR86170.1"/>
    <property type="molecule type" value="Genomic_DNA"/>
</dbReference>
<evidence type="ECO:0000313" key="1">
    <source>
        <dbReference type="EMBL" id="PIR86170.1"/>
    </source>
</evidence>